<feature type="region of interest" description="Disordered" evidence="1">
    <location>
        <begin position="33"/>
        <end position="81"/>
    </location>
</feature>
<accession>A0A655BPP0</accession>
<proteinExistence type="predicted"/>
<protein>
    <submittedName>
        <fullName evidence="2">Uncharacterized protein</fullName>
    </submittedName>
</protein>
<feature type="compositionally biased region" description="Basic and acidic residues" evidence="1">
    <location>
        <begin position="33"/>
        <end position="58"/>
    </location>
</feature>
<dbReference type="Proteomes" id="UP000041314">
    <property type="component" value="Unassembled WGS sequence"/>
</dbReference>
<reference evidence="2 3" key="1">
    <citation type="submission" date="2015-03" db="EMBL/GenBank/DDBJ databases">
        <authorList>
            <consortium name="Pathogen Informatics"/>
        </authorList>
    </citation>
    <scope>NUCLEOTIDE SEQUENCE [LARGE SCALE GENOMIC DNA]</scope>
    <source>
        <strain evidence="2 3">A1104</strain>
    </source>
</reference>
<dbReference type="EMBL" id="CQPA01000002">
    <property type="protein sequence ID" value="CNT64137.1"/>
    <property type="molecule type" value="Genomic_DNA"/>
</dbReference>
<gene>
    <name evidence="2" type="ORF">ERS008198_00511</name>
</gene>
<evidence type="ECO:0000313" key="2">
    <source>
        <dbReference type="EMBL" id="CNT64137.1"/>
    </source>
</evidence>
<dbReference type="AlphaFoldDB" id="A0A655BPP0"/>
<name>A0A655BPP0_SALET</name>
<feature type="compositionally biased region" description="Polar residues" evidence="1">
    <location>
        <begin position="68"/>
        <end position="81"/>
    </location>
</feature>
<evidence type="ECO:0000313" key="3">
    <source>
        <dbReference type="Proteomes" id="UP000041314"/>
    </source>
</evidence>
<sequence length="81" mass="9004">MIGGGFIHNDAGNIQQQSAARRLLTVVAVTDLHPDPNAHQDQKNKEQVEYHFTDEVQHSPRPFKKSGNKSPQGSHVFSLSE</sequence>
<evidence type="ECO:0000256" key="1">
    <source>
        <dbReference type="SAM" id="MobiDB-lite"/>
    </source>
</evidence>
<organism evidence="2 3">
    <name type="scientific">Salmonella enterica subsp. enterica serovar Bovismorbificans</name>
    <dbReference type="NCBI Taxonomy" id="58097"/>
    <lineage>
        <taxon>Bacteria</taxon>
        <taxon>Pseudomonadati</taxon>
        <taxon>Pseudomonadota</taxon>
        <taxon>Gammaproteobacteria</taxon>
        <taxon>Enterobacterales</taxon>
        <taxon>Enterobacteriaceae</taxon>
        <taxon>Salmonella</taxon>
    </lineage>
</organism>